<evidence type="ECO:0000259" key="1">
    <source>
        <dbReference type="Pfam" id="PF03435"/>
    </source>
</evidence>
<evidence type="ECO:0000313" key="4">
    <source>
        <dbReference type="Proteomes" id="UP000326029"/>
    </source>
</evidence>
<gene>
    <name evidence="3" type="ORF">CP977_32075</name>
    <name evidence="2" type="ORF">GCM10010497_11770</name>
</gene>
<accession>A0AAV4KCQ2</accession>
<dbReference type="EMBL" id="CP023693">
    <property type="protein sequence ID" value="QEV36239.1"/>
    <property type="molecule type" value="Genomic_DNA"/>
</dbReference>
<keyword evidence="4" id="KW-1185">Reference proteome</keyword>
<evidence type="ECO:0000313" key="5">
    <source>
        <dbReference type="Proteomes" id="UP000642014"/>
    </source>
</evidence>
<dbReference type="RefSeq" id="WP_152371329.1">
    <property type="nucleotide sequence ID" value="NZ_BMSJ01000002.1"/>
</dbReference>
<feature type="domain" description="Saccharopine dehydrogenase NADP binding" evidence="1">
    <location>
        <begin position="5"/>
        <end position="102"/>
    </location>
</feature>
<dbReference type="Gene3D" id="3.40.50.720">
    <property type="entry name" value="NAD(P)-binding Rossmann-like Domain"/>
    <property type="match status" value="1"/>
</dbReference>
<dbReference type="SUPFAM" id="SSF51735">
    <property type="entry name" value="NAD(P)-binding Rossmann-fold domains"/>
    <property type="match status" value="1"/>
</dbReference>
<evidence type="ECO:0000313" key="2">
    <source>
        <dbReference type="EMBL" id="GGR11553.1"/>
    </source>
</evidence>
<dbReference type="PANTHER" id="PTHR43781:SF1">
    <property type="entry name" value="SACCHAROPINE DEHYDROGENASE"/>
    <property type="match status" value="1"/>
</dbReference>
<organism evidence="2 5">
    <name type="scientific">Streptomyces cinereoruber</name>
    <dbReference type="NCBI Taxonomy" id="67260"/>
    <lineage>
        <taxon>Bacteria</taxon>
        <taxon>Bacillati</taxon>
        <taxon>Actinomycetota</taxon>
        <taxon>Actinomycetes</taxon>
        <taxon>Kitasatosporales</taxon>
        <taxon>Streptomycetaceae</taxon>
        <taxon>Streptomyces</taxon>
    </lineage>
</organism>
<dbReference type="Proteomes" id="UP000326029">
    <property type="component" value="Chromosome"/>
</dbReference>
<dbReference type="EMBL" id="BMSJ01000002">
    <property type="protein sequence ID" value="GGR11553.1"/>
    <property type="molecule type" value="Genomic_DNA"/>
</dbReference>
<dbReference type="Pfam" id="PF03435">
    <property type="entry name" value="Sacchrp_dh_NADP"/>
    <property type="match status" value="1"/>
</dbReference>
<dbReference type="InterPro" id="IPR005097">
    <property type="entry name" value="Sacchrp_dh_NADP-bd"/>
</dbReference>
<reference evidence="2 5" key="1">
    <citation type="journal article" date="2014" name="Int. J. Syst. Evol. Microbiol.">
        <title>Complete genome sequence of Corynebacterium casei LMG S-19264T (=DSM 44701T), isolated from a smear-ripened cheese.</title>
        <authorList>
            <consortium name="US DOE Joint Genome Institute (JGI-PGF)"/>
            <person name="Walter F."/>
            <person name="Albersmeier A."/>
            <person name="Kalinowski J."/>
            <person name="Ruckert C."/>
        </authorList>
    </citation>
    <scope>NUCLEOTIDE SEQUENCE [LARGE SCALE GENOMIC DNA]</scope>
    <source>
        <strain evidence="2 5">JCM 4205</strain>
    </source>
</reference>
<reference evidence="3 4" key="2">
    <citation type="submission" date="2017-09" db="EMBL/GenBank/DDBJ databases">
        <authorList>
            <person name="Lee N."/>
            <person name="Cho B.-K."/>
        </authorList>
    </citation>
    <scope>NUCLEOTIDE SEQUENCE [LARGE SCALE GENOMIC DNA]</scope>
    <source>
        <strain evidence="3 4">ATCC 19740</strain>
    </source>
</reference>
<sequence>MTSRIILLGATGYTGGLVLDALLRRGVEPTVAGRDPAALAALAARSGGLDHLTVDAATPDDLKKHLRRGDVLITTVGPFERFGLPVAQAAADAGAHYLDSSGEVGFVRTLHTRHHHRARETGAVMLPAFGYDYVPGLLAAALALRKAGPAARAVDIGYFSTGPIWRGISQGTRTTMRDGLTLPSARRYRHRLVDERTASRVRRFTVRGRRKSAFLVSGTEVLFLPEEFPSLDAVTVYNGWFPALSRPLSLYSALVNAATRLPAGDRITDVLTRPLLAGPPGGPDAALRARIPSHVVAVASSGAQGRTPLAEVHLEGPNPYTLTGELLAWAADRLATGLDATRSDATRSDATRSDATPGVVGPVTAFGLDALRHGCAELGLAPV</sequence>
<proteinExistence type="predicted"/>
<reference evidence="2" key="3">
    <citation type="submission" date="2023-08" db="EMBL/GenBank/DDBJ databases">
        <authorList>
            <person name="Sun Q."/>
            <person name="Ohkuma M."/>
        </authorList>
    </citation>
    <scope>NUCLEOTIDE SEQUENCE</scope>
    <source>
        <strain evidence="2">JCM 4205</strain>
    </source>
</reference>
<dbReference type="PANTHER" id="PTHR43781">
    <property type="entry name" value="SACCHAROPINE DEHYDROGENASE"/>
    <property type="match status" value="1"/>
</dbReference>
<protein>
    <submittedName>
        <fullName evidence="3">Saccharopine dehydrogenase</fullName>
    </submittedName>
</protein>
<dbReference type="GeneID" id="95458399"/>
<dbReference type="InterPro" id="IPR036291">
    <property type="entry name" value="NAD(P)-bd_dom_sf"/>
</dbReference>
<name>A0AAV4KCQ2_9ACTN</name>
<dbReference type="AlphaFoldDB" id="A0AAV4KCQ2"/>
<evidence type="ECO:0000313" key="3">
    <source>
        <dbReference type="EMBL" id="QEV36239.1"/>
    </source>
</evidence>
<dbReference type="Proteomes" id="UP000642014">
    <property type="component" value="Unassembled WGS sequence"/>
</dbReference>